<protein>
    <submittedName>
        <fullName evidence="1">Uncharacterized protein</fullName>
    </submittedName>
</protein>
<dbReference type="EMBL" id="UGNY01000002">
    <property type="protein sequence ID" value="STX88371.1"/>
    <property type="molecule type" value="Genomic_DNA"/>
</dbReference>
<organism evidence="1 2">
    <name type="scientific">Legionella feeleii</name>
    <dbReference type="NCBI Taxonomy" id="453"/>
    <lineage>
        <taxon>Bacteria</taxon>
        <taxon>Pseudomonadati</taxon>
        <taxon>Pseudomonadota</taxon>
        <taxon>Gammaproteobacteria</taxon>
        <taxon>Legionellales</taxon>
        <taxon>Legionellaceae</taxon>
        <taxon>Legionella</taxon>
    </lineage>
</organism>
<proteinExistence type="predicted"/>
<reference evidence="1 2" key="1">
    <citation type="submission" date="2018-06" db="EMBL/GenBank/DDBJ databases">
        <authorList>
            <consortium name="Pathogen Informatics"/>
            <person name="Doyle S."/>
        </authorList>
    </citation>
    <scope>NUCLEOTIDE SEQUENCE [LARGE SCALE GENOMIC DNA]</scope>
    <source>
        <strain evidence="1 2">NCTC11978</strain>
    </source>
</reference>
<evidence type="ECO:0000313" key="2">
    <source>
        <dbReference type="Proteomes" id="UP000254033"/>
    </source>
</evidence>
<name>A0A378KP00_9GAMM</name>
<dbReference type="RefSeq" id="WP_115176567.1">
    <property type="nucleotide sequence ID" value="NZ_UGNY01000002.1"/>
</dbReference>
<dbReference type="AlphaFoldDB" id="A0A378KP00"/>
<dbReference type="Proteomes" id="UP000254033">
    <property type="component" value="Unassembled WGS sequence"/>
</dbReference>
<evidence type="ECO:0000313" key="1">
    <source>
        <dbReference type="EMBL" id="STX88371.1"/>
    </source>
</evidence>
<accession>A0A378KP00</accession>
<gene>
    <name evidence="1" type="ORF">NCTC11978_03388</name>
</gene>
<sequence>MALSEQAISFLEEHIPELASVAFTQAYWAALASGSSVLISEHGSLIEVFPDGTHKFIKNLPPATPVIRGQKLERNS</sequence>